<feature type="transmembrane region" description="Helical" evidence="1">
    <location>
        <begin position="88"/>
        <end position="111"/>
    </location>
</feature>
<organism evidence="3 4">
    <name type="scientific">Senna tora</name>
    <dbReference type="NCBI Taxonomy" id="362788"/>
    <lineage>
        <taxon>Eukaryota</taxon>
        <taxon>Viridiplantae</taxon>
        <taxon>Streptophyta</taxon>
        <taxon>Embryophyta</taxon>
        <taxon>Tracheophyta</taxon>
        <taxon>Spermatophyta</taxon>
        <taxon>Magnoliopsida</taxon>
        <taxon>eudicotyledons</taxon>
        <taxon>Gunneridae</taxon>
        <taxon>Pentapetalae</taxon>
        <taxon>rosids</taxon>
        <taxon>fabids</taxon>
        <taxon>Fabales</taxon>
        <taxon>Fabaceae</taxon>
        <taxon>Caesalpinioideae</taxon>
        <taxon>Cassia clade</taxon>
        <taxon>Senna</taxon>
    </lineage>
</organism>
<name>A0A834W5M4_9FABA</name>
<keyword evidence="4" id="KW-1185">Reference proteome</keyword>
<keyword evidence="1" id="KW-0472">Membrane</keyword>
<protein>
    <recommendedName>
        <fullName evidence="2">C2H2-type domain-containing protein</fullName>
    </recommendedName>
</protein>
<reference evidence="3" key="1">
    <citation type="submission" date="2020-09" db="EMBL/GenBank/DDBJ databases">
        <title>Genome-Enabled Discovery of Anthraquinone Biosynthesis in Senna tora.</title>
        <authorList>
            <person name="Kang S.-H."/>
            <person name="Pandey R.P."/>
            <person name="Lee C.-M."/>
            <person name="Sim J.-S."/>
            <person name="Jeong J.-T."/>
            <person name="Choi B.-S."/>
            <person name="Jung M."/>
            <person name="Ginzburg D."/>
            <person name="Zhao K."/>
            <person name="Won S.Y."/>
            <person name="Oh T.-J."/>
            <person name="Yu Y."/>
            <person name="Kim N.-H."/>
            <person name="Lee O.R."/>
            <person name="Lee T.-H."/>
            <person name="Bashyal P."/>
            <person name="Kim T.-S."/>
            <person name="Lee W.-H."/>
            <person name="Kawkins C."/>
            <person name="Kim C.-K."/>
            <person name="Kim J.S."/>
            <person name="Ahn B.O."/>
            <person name="Rhee S.Y."/>
            <person name="Sohng J.K."/>
        </authorList>
    </citation>
    <scope>NUCLEOTIDE SEQUENCE</scope>
    <source>
        <tissue evidence="3">Leaf</tissue>
    </source>
</reference>
<dbReference type="PROSITE" id="PS00028">
    <property type="entry name" value="ZINC_FINGER_C2H2_1"/>
    <property type="match status" value="1"/>
</dbReference>
<feature type="domain" description="C2H2-type" evidence="2">
    <location>
        <begin position="20"/>
        <end position="41"/>
    </location>
</feature>
<dbReference type="InterPro" id="IPR013087">
    <property type="entry name" value="Znf_C2H2_type"/>
</dbReference>
<keyword evidence="1" id="KW-0812">Transmembrane</keyword>
<dbReference type="EMBL" id="JAAIUW010000011">
    <property type="protein sequence ID" value="KAF7810232.1"/>
    <property type="molecule type" value="Genomic_DNA"/>
</dbReference>
<proteinExistence type="predicted"/>
<keyword evidence="1" id="KW-1133">Transmembrane helix</keyword>
<dbReference type="Gene3D" id="3.30.160.60">
    <property type="entry name" value="Classic Zinc Finger"/>
    <property type="match status" value="1"/>
</dbReference>
<evidence type="ECO:0000313" key="4">
    <source>
        <dbReference type="Proteomes" id="UP000634136"/>
    </source>
</evidence>
<evidence type="ECO:0000256" key="1">
    <source>
        <dbReference type="SAM" id="Phobius"/>
    </source>
</evidence>
<evidence type="ECO:0000259" key="2">
    <source>
        <dbReference type="PROSITE" id="PS00028"/>
    </source>
</evidence>
<comment type="caution">
    <text evidence="3">The sequence shown here is derived from an EMBL/GenBank/DDBJ whole genome shotgun (WGS) entry which is preliminary data.</text>
</comment>
<evidence type="ECO:0000313" key="3">
    <source>
        <dbReference type="EMBL" id="KAF7810232.1"/>
    </source>
</evidence>
<sequence length="131" mass="14574">MEHEDEAPAVAAPPPLIPHCIYCHRSFHSVSAIRSHNHDSHRKKTFECSRCHSVFSRSAVRTEHQAASVCFLAPLLSTGHSSTVSSEFMAALFFRPLVFPALWFALVFLVCSSASARCLRYVPISIFDVLS</sequence>
<dbReference type="AlphaFoldDB" id="A0A834W5M4"/>
<accession>A0A834W5M4</accession>
<gene>
    <name evidence="3" type="ORF">G2W53_036975</name>
</gene>
<dbReference type="Proteomes" id="UP000634136">
    <property type="component" value="Unassembled WGS sequence"/>
</dbReference>